<dbReference type="Pfam" id="PF03665">
    <property type="entry name" value="UPF0172"/>
    <property type="match status" value="1"/>
</dbReference>
<keyword evidence="4" id="KW-1185">Reference proteome</keyword>
<dbReference type="CDD" id="cd08060">
    <property type="entry name" value="MPN_UPF0172"/>
    <property type="match status" value="1"/>
</dbReference>
<accession>A0A9P6B6B0</accession>
<sequence>MGTYTLNNTAYIKLVLHAAKHPHAPVNGVLLGVKSGNDVSIVDTVPLLHHWTSLSPMMEIGLDLARSHAEERHLKIVGYYQATERPNDPVLVPVGEKVSAVIKEGFENAFALVIDGSSLGSGDPALIPHLPSTSKGVTEWLPQTPISGSTGQFCLADPASPSVALEAVRVQGLHHQFGDFDDHLEDVTIDWLRNAPVSYLISP</sequence>
<name>A0A9P6B6B0_9AGAM</name>
<gene>
    <name evidence="3" type="ORF">BS47DRAFT_1325296</name>
</gene>
<dbReference type="PANTHER" id="PTHR12941:SF10">
    <property type="entry name" value="ER MEMBRANE PROTEIN COMPLEX SUBUNIT 8_9 HOMOLOG"/>
    <property type="match status" value="1"/>
</dbReference>
<feature type="domain" description="MPN" evidence="2">
    <location>
        <begin position="4"/>
        <end position="135"/>
    </location>
</feature>
<dbReference type="Gene3D" id="3.40.140.10">
    <property type="entry name" value="Cytidine Deaminase, domain 2"/>
    <property type="match status" value="1"/>
</dbReference>
<dbReference type="InterPro" id="IPR005366">
    <property type="entry name" value="EMC8/9"/>
</dbReference>
<organism evidence="3 4">
    <name type="scientific">Hydnum rufescens UP504</name>
    <dbReference type="NCBI Taxonomy" id="1448309"/>
    <lineage>
        <taxon>Eukaryota</taxon>
        <taxon>Fungi</taxon>
        <taxon>Dikarya</taxon>
        <taxon>Basidiomycota</taxon>
        <taxon>Agaricomycotina</taxon>
        <taxon>Agaricomycetes</taxon>
        <taxon>Cantharellales</taxon>
        <taxon>Hydnaceae</taxon>
        <taxon>Hydnum</taxon>
    </lineage>
</organism>
<dbReference type="EMBL" id="MU128924">
    <property type="protein sequence ID" value="KAF9518539.1"/>
    <property type="molecule type" value="Genomic_DNA"/>
</dbReference>
<proteinExistence type="inferred from homology"/>
<protein>
    <recommendedName>
        <fullName evidence="2">MPN domain-containing protein</fullName>
    </recommendedName>
</protein>
<dbReference type="GO" id="GO:0072546">
    <property type="term" value="C:EMC complex"/>
    <property type="evidence" value="ECO:0007669"/>
    <property type="project" value="InterPro"/>
</dbReference>
<evidence type="ECO:0000313" key="3">
    <source>
        <dbReference type="EMBL" id="KAF9518539.1"/>
    </source>
</evidence>
<evidence type="ECO:0000259" key="2">
    <source>
        <dbReference type="PROSITE" id="PS50249"/>
    </source>
</evidence>
<comment type="caution">
    <text evidence="3">The sequence shown here is derived from an EMBL/GenBank/DDBJ whole genome shotgun (WGS) entry which is preliminary data.</text>
</comment>
<dbReference type="PANTHER" id="PTHR12941">
    <property type="entry name" value="ER MEMBRANE PROTEIN COMPLEX"/>
    <property type="match status" value="1"/>
</dbReference>
<dbReference type="AlphaFoldDB" id="A0A9P6B6B0"/>
<reference evidence="3" key="1">
    <citation type="journal article" date="2020" name="Nat. Commun.">
        <title>Large-scale genome sequencing of mycorrhizal fungi provides insights into the early evolution of symbiotic traits.</title>
        <authorList>
            <person name="Miyauchi S."/>
            <person name="Kiss E."/>
            <person name="Kuo A."/>
            <person name="Drula E."/>
            <person name="Kohler A."/>
            <person name="Sanchez-Garcia M."/>
            <person name="Morin E."/>
            <person name="Andreopoulos B."/>
            <person name="Barry K.W."/>
            <person name="Bonito G."/>
            <person name="Buee M."/>
            <person name="Carver A."/>
            <person name="Chen C."/>
            <person name="Cichocki N."/>
            <person name="Clum A."/>
            <person name="Culley D."/>
            <person name="Crous P.W."/>
            <person name="Fauchery L."/>
            <person name="Girlanda M."/>
            <person name="Hayes R.D."/>
            <person name="Keri Z."/>
            <person name="LaButti K."/>
            <person name="Lipzen A."/>
            <person name="Lombard V."/>
            <person name="Magnuson J."/>
            <person name="Maillard F."/>
            <person name="Murat C."/>
            <person name="Nolan M."/>
            <person name="Ohm R.A."/>
            <person name="Pangilinan J."/>
            <person name="Pereira M.F."/>
            <person name="Perotto S."/>
            <person name="Peter M."/>
            <person name="Pfister S."/>
            <person name="Riley R."/>
            <person name="Sitrit Y."/>
            <person name="Stielow J.B."/>
            <person name="Szollosi G."/>
            <person name="Zifcakova L."/>
            <person name="Stursova M."/>
            <person name="Spatafora J.W."/>
            <person name="Tedersoo L."/>
            <person name="Vaario L.M."/>
            <person name="Yamada A."/>
            <person name="Yan M."/>
            <person name="Wang P."/>
            <person name="Xu J."/>
            <person name="Bruns T."/>
            <person name="Baldrian P."/>
            <person name="Vilgalys R."/>
            <person name="Dunand C."/>
            <person name="Henrissat B."/>
            <person name="Grigoriev I.V."/>
            <person name="Hibbett D."/>
            <person name="Nagy L.G."/>
            <person name="Martin F.M."/>
        </authorList>
    </citation>
    <scope>NUCLEOTIDE SEQUENCE</scope>
    <source>
        <strain evidence="3">UP504</strain>
    </source>
</reference>
<comment type="similarity">
    <text evidence="1">Belongs to the EMC8/EMC9 family.</text>
</comment>
<evidence type="ECO:0000313" key="4">
    <source>
        <dbReference type="Proteomes" id="UP000886523"/>
    </source>
</evidence>
<dbReference type="OrthoDB" id="194468at2759"/>
<dbReference type="PROSITE" id="PS50249">
    <property type="entry name" value="MPN"/>
    <property type="match status" value="1"/>
</dbReference>
<evidence type="ECO:0000256" key="1">
    <source>
        <dbReference type="ARBA" id="ARBA00007461"/>
    </source>
</evidence>
<dbReference type="InterPro" id="IPR037518">
    <property type="entry name" value="MPN"/>
</dbReference>
<dbReference type="Proteomes" id="UP000886523">
    <property type="component" value="Unassembled WGS sequence"/>
</dbReference>